<dbReference type="Pfam" id="PF02662">
    <property type="entry name" value="FlpD"/>
    <property type="match status" value="1"/>
</dbReference>
<evidence type="ECO:0000256" key="1">
    <source>
        <dbReference type="ARBA" id="ARBA00022485"/>
    </source>
</evidence>
<dbReference type="InterPro" id="IPR003813">
    <property type="entry name" value="MvhD/FlpD"/>
</dbReference>
<dbReference type="InterPro" id="IPR050157">
    <property type="entry name" value="PSI_iron-sulfur_center"/>
</dbReference>
<dbReference type="InterPro" id="IPR017896">
    <property type="entry name" value="4Fe4S_Fe-S-bd"/>
</dbReference>
<dbReference type="GO" id="GO:0016491">
    <property type="term" value="F:oxidoreductase activity"/>
    <property type="evidence" value="ECO:0007669"/>
    <property type="project" value="UniProtKB-KW"/>
</dbReference>
<keyword evidence="4" id="KW-0408">Iron</keyword>
<dbReference type="PROSITE" id="PS00198">
    <property type="entry name" value="4FE4S_FER_1"/>
    <property type="match status" value="2"/>
</dbReference>
<dbReference type="SUPFAM" id="SSF51905">
    <property type="entry name" value="FAD/NAD(P)-binding domain"/>
    <property type="match status" value="1"/>
</dbReference>
<keyword evidence="3" id="KW-0560">Oxidoreductase</keyword>
<gene>
    <name evidence="7" type="ORF">EPICR_30013</name>
</gene>
<name>A0A484HHZ7_9BACT</name>
<evidence type="ECO:0000256" key="2">
    <source>
        <dbReference type="ARBA" id="ARBA00022723"/>
    </source>
</evidence>
<dbReference type="EMBL" id="CAACVI010000023">
    <property type="protein sequence ID" value="VEN74083.1"/>
    <property type="molecule type" value="Genomic_DNA"/>
</dbReference>
<dbReference type="PANTHER" id="PTHR24960:SF79">
    <property type="entry name" value="PHOTOSYSTEM I IRON-SULFUR CENTER"/>
    <property type="match status" value="1"/>
</dbReference>
<sequence length="539" mass="56788">MKKNSPENFRNYDSRIRALVIGDGPCAAETAAALAKHNMPPVILSSPDAPAAKEAPEAVSQIAGRLVSCSPVLSVLPEGGSSKEGGSGTPGNFDVLIDSGREKTAFRAESVIIAEDEQRRALFDAHGLAENSRTLSLSRAKENPGLFEGAQTVAFLAGLAHECHPAIFSEMISLCLTLQREKNIRACLFYDHLKVSGKNAEALCREARRKGALFFSFTNRGPDIGQDETGRTRLSWVDEISKEPFEMSPDITVLDEAAGPSENLKTLSRIMGLETDANGFIQADNVHRLTVLTNRKGIFAVGASRKIQSPAGHARDTAAALLRAGAVDECPARPSPFAEIDPGACVFCLTCLRSCPHGAVAIAPRPVIIKEACAGCGACAALCPGKAISLNGFDPNDFDLDGAPAIAAFCCERSAVPALESAPDGSFPPGLSVKKVPCAAAISAEGLYSAFQNGADGALILTCHKGNCHSGRGDSDAREKAARAAGFLEQIGVDPKRIRTESLASNMGGVCRHIIEDFQKTLSKMGPLSGLKTGEKPHD</sequence>
<dbReference type="InterPro" id="IPR017900">
    <property type="entry name" value="4Fe4S_Fe_S_CS"/>
</dbReference>
<evidence type="ECO:0000259" key="6">
    <source>
        <dbReference type="PROSITE" id="PS51379"/>
    </source>
</evidence>
<dbReference type="GO" id="GO:0046872">
    <property type="term" value="F:metal ion binding"/>
    <property type="evidence" value="ECO:0007669"/>
    <property type="project" value="UniProtKB-KW"/>
</dbReference>
<dbReference type="PROSITE" id="PS51379">
    <property type="entry name" value="4FE4S_FER_2"/>
    <property type="match status" value="2"/>
</dbReference>
<evidence type="ECO:0000256" key="3">
    <source>
        <dbReference type="ARBA" id="ARBA00023002"/>
    </source>
</evidence>
<feature type="domain" description="4Fe-4S ferredoxin-type" evidence="6">
    <location>
        <begin position="364"/>
        <end position="393"/>
    </location>
</feature>
<evidence type="ECO:0000313" key="7">
    <source>
        <dbReference type="EMBL" id="VEN74083.1"/>
    </source>
</evidence>
<accession>A0A484HHZ7</accession>
<dbReference type="PANTHER" id="PTHR24960">
    <property type="entry name" value="PHOTOSYSTEM I IRON-SULFUR CENTER-RELATED"/>
    <property type="match status" value="1"/>
</dbReference>
<dbReference type="SUPFAM" id="SSF54862">
    <property type="entry name" value="4Fe-4S ferredoxins"/>
    <property type="match status" value="1"/>
</dbReference>
<organism evidence="7">
    <name type="scientific">uncultured Desulfobacteraceae bacterium</name>
    <dbReference type="NCBI Taxonomy" id="218296"/>
    <lineage>
        <taxon>Bacteria</taxon>
        <taxon>Pseudomonadati</taxon>
        <taxon>Thermodesulfobacteriota</taxon>
        <taxon>Desulfobacteria</taxon>
        <taxon>Desulfobacterales</taxon>
        <taxon>Desulfobacteraceae</taxon>
        <taxon>environmental samples</taxon>
    </lineage>
</organism>
<dbReference type="InterPro" id="IPR036188">
    <property type="entry name" value="FAD/NAD-bd_sf"/>
</dbReference>
<keyword evidence="2" id="KW-0479">Metal-binding</keyword>
<evidence type="ECO:0000256" key="4">
    <source>
        <dbReference type="ARBA" id="ARBA00023004"/>
    </source>
</evidence>
<dbReference type="Gene3D" id="3.30.70.20">
    <property type="match status" value="1"/>
</dbReference>
<keyword evidence="5" id="KW-0411">Iron-sulfur</keyword>
<keyword evidence="1" id="KW-0004">4Fe-4S</keyword>
<dbReference type="GO" id="GO:0051539">
    <property type="term" value="F:4 iron, 4 sulfur cluster binding"/>
    <property type="evidence" value="ECO:0007669"/>
    <property type="project" value="UniProtKB-KW"/>
</dbReference>
<protein>
    <recommendedName>
        <fullName evidence="6">4Fe-4S ferredoxin-type domain-containing protein</fullName>
    </recommendedName>
</protein>
<feature type="domain" description="4Fe-4S ferredoxin-type" evidence="6">
    <location>
        <begin position="336"/>
        <end position="362"/>
    </location>
</feature>
<dbReference type="Pfam" id="PF13237">
    <property type="entry name" value="Fer4_10"/>
    <property type="match status" value="1"/>
</dbReference>
<dbReference type="AlphaFoldDB" id="A0A484HHZ7"/>
<proteinExistence type="predicted"/>
<evidence type="ECO:0000256" key="5">
    <source>
        <dbReference type="ARBA" id="ARBA00023014"/>
    </source>
</evidence>
<reference evidence="7" key="1">
    <citation type="submission" date="2019-01" db="EMBL/GenBank/DDBJ databases">
        <authorList>
            <consortium name="Genoscope - CEA"/>
            <person name="William W."/>
        </authorList>
    </citation>
    <scope>NUCLEOTIDE SEQUENCE</scope>
    <source>
        <strain evidence="7">CR-1</strain>
    </source>
</reference>